<evidence type="ECO:0000313" key="4">
    <source>
        <dbReference type="EMBL" id="KAF1387743.1"/>
    </source>
</evidence>
<comment type="caution">
    <text evidence="4">The sequence shown here is derived from an EMBL/GenBank/DDBJ whole genome shotgun (WGS) entry which is preliminary data.</text>
</comment>
<feature type="transmembrane region" description="Helical" evidence="2">
    <location>
        <begin position="280"/>
        <end position="302"/>
    </location>
</feature>
<dbReference type="EMBL" id="VHII01000007">
    <property type="protein sequence ID" value="KAF1387743.1"/>
    <property type="molecule type" value="Genomic_DNA"/>
</dbReference>
<accession>A0A6A5FDP3</accession>
<dbReference type="AlphaFoldDB" id="A0A6A5FDP3"/>
<evidence type="ECO:0000313" key="5">
    <source>
        <dbReference type="Proteomes" id="UP000465112"/>
    </source>
</evidence>
<dbReference type="PANTHER" id="PTHR46484">
    <property type="entry name" value="SI:CH211-171H4.5-RELATED"/>
    <property type="match status" value="1"/>
</dbReference>
<dbReference type="SUPFAM" id="SSF48726">
    <property type="entry name" value="Immunoglobulin"/>
    <property type="match status" value="2"/>
</dbReference>
<dbReference type="InterPro" id="IPR007110">
    <property type="entry name" value="Ig-like_dom"/>
</dbReference>
<dbReference type="PROSITE" id="PS50835">
    <property type="entry name" value="IG_LIKE"/>
    <property type="match status" value="1"/>
</dbReference>
<evidence type="ECO:0000256" key="2">
    <source>
        <dbReference type="SAM" id="Phobius"/>
    </source>
</evidence>
<keyword evidence="2" id="KW-1133">Transmembrane helix</keyword>
<dbReference type="PANTHER" id="PTHR46484:SF7">
    <property type="entry name" value="MYELIN-ASSOCIATED GLYCOPROTEIN-LIKE-RELATED"/>
    <property type="match status" value="1"/>
</dbReference>
<dbReference type="InterPro" id="IPR013783">
    <property type="entry name" value="Ig-like_fold"/>
</dbReference>
<feature type="region of interest" description="Disordered" evidence="1">
    <location>
        <begin position="328"/>
        <end position="400"/>
    </location>
</feature>
<feature type="compositionally biased region" description="Polar residues" evidence="1">
    <location>
        <begin position="386"/>
        <end position="395"/>
    </location>
</feature>
<keyword evidence="2" id="KW-0812">Transmembrane</keyword>
<protein>
    <recommendedName>
        <fullName evidence="3">Ig-like domain-containing protein</fullName>
    </recommendedName>
</protein>
<sequence>MCQCSDVLNSRQQLHQCNTPPKPQRSMYKDRKMRIFCLFLTAIISPVITEEWRANVVKELDALVTSCVVVPCSFTHPNEKLPTSRLRGIWHRSTDRNQRIYFEDSTQVLENFRGRTKLLGHLGQNNCSLEITNIKDHDNGPFCFRLELARTETDTSTVDKFSFVESCVTFTMLPDPPNPTLSQPKTAIQDRPYTITCSVRHTCPSHVPKLTWSRGTADEVIEVHKETGFGYWEAQSILTIIPEEKDDHSDVTCTAQFNGQKTSSATLKLYVKRTENYNHIIIPTVAVIGTAVIFAVFCIFMVKRYKKRIAELQSGDGSMWNRLSRLSRRIRSDGPGPSRSDQRRSMWSRFSRRPKGETVDWGHTPKNLNSKSCADQKASKARFPSPKSQPKSCNYQEDLADGDDYMNTADLNIYGNI</sequence>
<feature type="domain" description="Ig-like" evidence="3">
    <location>
        <begin position="179"/>
        <end position="268"/>
    </location>
</feature>
<gene>
    <name evidence="4" type="ORF">PFLUV_G00083130</name>
</gene>
<dbReference type="Gene3D" id="2.60.40.10">
    <property type="entry name" value="Immunoglobulins"/>
    <property type="match status" value="2"/>
</dbReference>
<keyword evidence="2" id="KW-0472">Membrane</keyword>
<keyword evidence="5" id="KW-1185">Reference proteome</keyword>
<dbReference type="Proteomes" id="UP000465112">
    <property type="component" value="Chromosome 7"/>
</dbReference>
<evidence type="ECO:0000256" key="1">
    <source>
        <dbReference type="SAM" id="MobiDB-lite"/>
    </source>
</evidence>
<evidence type="ECO:0000259" key="3">
    <source>
        <dbReference type="PROSITE" id="PS50835"/>
    </source>
</evidence>
<organism evidence="4 5">
    <name type="scientific">Perca fluviatilis</name>
    <name type="common">European perch</name>
    <dbReference type="NCBI Taxonomy" id="8168"/>
    <lineage>
        <taxon>Eukaryota</taxon>
        <taxon>Metazoa</taxon>
        <taxon>Chordata</taxon>
        <taxon>Craniata</taxon>
        <taxon>Vertebrata</taxon>
        <taxon>Euteleostomi</taxon>
        <taxon>Actinopterygii</taxon>
        <taxon>Neopterygii</taxon>
        <taxon>Teleostei</taxon>
        <taxon>Neoteleostei</taxon>
        <taxon>Acanthomorphata</taxon>
        <taxon>Eupercaria</taxon>
        <taxon>Perciformes</taxon>
        <taxon>Percoidei</taxon>
        <taxon>Percidae</taxon>
        <taxon>Percinae</taxon>
        <taxon>Perca</taxon>
    </lineage>
</organism>
<dbReference type="InterPro" id="IPR036179">
    <property type="entry name" value="Ig-like_dom_sf"/>
</dbReference>
<name>A0A6A5FDP3_PERFL</name>
<reference evidence="4 5" key="1">
    <citation type="submission" date="2019-06" db="EMBL/GenBank/DDBJ databases">
        <title>A chromosome-scale genome assembly of the European perch, Perca fluviatilis.</title>
        <authorList>
            <person name="Roques C."/>
            <person name="Zahm M."/>
            <person name="Cabau C."/>
            <person name="Klopp C."/>
            <person name="Bouchez O."/>
            <person name="Donnadieu C."/>
            <person name="Kuhl H."/>
            <person name="Gislard M."/>
            <person name="Guendouz S."/>
            <person name="Journot L."/>
            <person name="Haffray P."/>
            <person name="Bestin A."/>
            <person name="Morvezen R."/>
            <person name="Feron R."/>
            <person name="Wen M."/>
            <person name="Jouanno E."/>
            <person name="Herpin A."/>
            <person name="Schartl M."/>
            <person name="Postlethwait J."/>
            <person name="Schaerlinger B."/>
            <person name="Chardard D."/>
            <person name="Lecocq T."/>
            <person name="Poncet C."/>
            <person name="Jaffrelo L."/>
            <person name="Lampietro C."/>
            <person name="Guiguen Y."/>
        </authorList>
    </citation>
    <scope>NUCLEOTIDE SEQUENCE [LARGE SCALE GENOMIC DNA]</scope>
    <source>
        <tissue evidence="4">Blood</tissue>
    </source>
</reference>
<proteinExistence type="predicted"/>